<keyword evidence="3" id="KW-1003">Cell membrane</keyword>
<sequence length="225" mass="25532">MFHNSELQFLDITPNVICPPSESPGLYRRAGKRVLDIAIVLAAAPIVLFLVTMLAVIVACDRSNPFYSQNRVGLEGRTFRLWKLRSMVPDADTCLAAYLATNEEARLEWEVTQKLRNDPRITRFGRFLRRSSLDELPQLFNVLRGDMSLVGPRPMMVEQRPIYPGTDYYLLRPGLTGLWQVSERNGTSFAERAKYDAEYNATLSLAADLRTLWRTTSVVMRGTGV</sequence>
<evidence type="ECO:0000313" key="11">
    <source>
        <dbReference type="EMBL" id="MTE01517.1"/>
    </source>
</evidence>
<evidence type="ECO:0000256" key="6">
    <source>
        <dbReference type="ARBA" id="ARBA00022989"/>
    </source>
</evidence>
<evidence type="ECO:0000256" key="9">
    <source>
        <dbReference type="SAM" id="Phobius"/>
    </source>
</evidence>
<dbReference type="GO" id="GO:0000271">
    <property type="term" value="P:polysaccharide biosynthetic process"/>
    <property type="evidence" value="ECO:0007669"/>
    <property type="project" value="UniProtKB-KW"/>
</dbReference>
<evidence type="ECO:0000256" key="4">
    <source>
        <dbReference type="ARBA" id="ARBA00022679"/>
    </source>
</evidence>
<dbReference type="InterPro" id="IPR003362">
    <property type="entry name" value="Bact_transf"/>
</dbReference>
<organism evidence="11 12">
    <name type="scientific">Paracoccus lichenicola</name>
    <dbReference type="NCBI Taxonomy" id="2665644"/>
    <lineage>
        <taxon>Bacteria</taxon>
        <taxon>Pseudomonadati</taxon>
        <taxon>Pseudomonadota</taxon>
        <taxon>Alphaproteobacteria</taxon>
        <taxon>Rhodobacterales</taxon>
        <taxon>Paracoccaceae</taxon>
        <taxon>Paracoccus</taxon>
    </lineage>
</organism>
<protein>
    <submittedName>
        <fullName evidence="11">Sugar transferase</fullName>
    </submittedName>
</protein>
<name>A0A6L6HQU5_9RHOB</name>
<dbReference type="RefSeq" id="WP_154765590.1">
    <property type="nucleotide sequence ID" value="NZ_WMBT01000010.1"/>
</dbReference>
<keyword evidence="4 11" id="KW-0808">Transferase</keyword>
<comment type="caution">
    <text evidence="11">The sequence shown here is derived from an EMBL/GenBank/DDBJ whole genome shotgun (WGS) entry which is preliminary data.</text>
</comment>
<keyword evidence="6 9" id="KW-1133">Transmembrane helix</keyword>
<dbReference type="Proteomes" id="UP000481417">
    <property type="component" value="Unassembled WGS sequence"/>
</dbReference>
<comment type="similarity">
    <text evidence="2">Belongs to the bacterial sugar transferase family.</text>
</comment>
<comment type="subcellular location">
    <subcellularLocation>
        <location evidence="1">Cell membrane</location>
    </subcellularLocation>
</comment>
<dbReference type="EMBL" id="WMBT01000010">
    <property type="protein sequence ID" value="MTE01517.1"/>
    <property type="molecule type" value="Genomic_DNA"/>
</dbReference>
<keyword evidence="7 9" id="KW-0472">Membrane</keyword>
<dbReference type="AlphaFoldDB" id="A0A6L6HQU5"/>
<keyword evidence="12" id="KW-1185">Reference proteome</keyword>
<evidence type="ECO:0000256" key="7">
    <source>
        <dbReference type="ARBA" id="ARBA00023136"/>
    </source>
</evidence>
<evidence type="ECO:0000259" key="10">
    <source>
        <dbReference type="Pfam" id="PF02397"/>
    </source>
</evidence>
<dbReference type="Pfam" id="PF02397">
    <property type="entry name" value="Bac_transf"/>
    <property type="match status" value="1"/>
</dbReference>
<dbReference type="PANTHER" id="PTHR30576">
    <property type="entry name" value="COLANIC BIOSYNTHESIS UDP-GLUCOSE LIPID CARRIER TRANSFERASE"/>
    <property type="match status" value="1"/>
</dbReference>
<evidence type="ECO:0000313" key="12">
    <source>
        <dbReference type="Proteomes" id="UP000481417"/>
    </source>
</evidence>
<evidence type="ECO:0000256" key="3">
    <source>
        <dbReference type="ARBA" id="ARBA00022475"/>
    </source>
</evidence>
<accession>A0A6L6HQU5</accession>
<dbReference type="GO" id="GO:0016780">
    <property type="term" value="F:phosphotransferase activity, for other substituted phosphate groups"/>
    <property type="evidence" value="ECO:0007669"/>
    <property type="project" value="TreeGrafter"/>
</dbReference>
<evidence type="ECO:0000256" key="2">
    <source>
        <dbReference type="ARBA" id="ARBA00006464"/>
    </source>
</evidence>
<gene>
    <name evidence="11" type="ORF">GIY56_14605</name>
</gene>
<evidence type="ECO:0000256" key="5">
    <source>
        <dbReference type="ARBA" id="ARBA00022692"/>
    </source>
</evidence>
<evidence type="ECO:0000256" key="8">
    <source>
        <dbReference type="ARBA" id="ARBA00023169"/>
    </source>
</evidence>
<reference evidence="11 12" key="1">
    <citation type="submission" date="2019-11" db="EMBL/GenBank/DDBJ databases">
        <authorList>
            <person name="Lang L."/>
        </authorList>
    </citation>
    <scope>NUCLEOTIDE SEQUENCE [LARGE SCALE GENOMIC DNA]</scope>
    <source>
        <strain evidence="11 12">YIM 132242</strain>
    </source>
</reference>
<keyword evidence="5 9" id="KW-0812">Transmembrane</keyword>
<feature type="transmembrane region" description="Helical" evidence="9">
    <location>
        <begin position="37"/>
        <end position="59"/>
    </location>
</feature>
<proteinExistence type="inferred from homology"/>
<evidence type="ECO:0000256" key="1">
    <source>
        <dbReference type="ARBA" id="ARBA00004236"/>
    </source>
</evidence>
<keyword evidence="8" id="KW-0270">Exopolysaccharide synthesis</keyword>
<dbReference type="GO" id="GO:0005886">
    <property type="term" value="C:plasma membrane"/>
    <property type="evidence" value="ECO:0007669"/>
    <property type="project" value="UniProtKB-SubCell"/>
</dbReference>
<dbReference type="PANTHER" id="PTHR30576:SF4">
    <property type="entry name" value="UNDECAPRENYL-PHOSPHATE GALACTOSE PHOSPHOTRANSFERASE"/>
    <property type="match status" value="1"/>
</dbReference>
<feature type="domain" description="Bacterial sugar transferase" evidence="10">
    <location>
        <begin position="32"/>
        <end position="220"/>
    </location>
</feature>